<organism evidence="1 2">
    <name type="scientific">Streptomyces scabichelini</name>
    <dbReference type="NCBI Taxonomy" id="2711217"/>
    <lineage>
        <taxon>Bacteria</taxon>
        <taxon>Bacillati</taxon>
        <taxon>Actinomycetota</taxon>
        <taxon>Actinomycetes</taxon>
        <taxon>Kitasatosporales</taxon>
        <taxon>Streptomycetaceae</taxon>
        <taxon>Streptomyces</taxon>
    </lineage>
</organism>
<evidence type="ECO:0000313" key="1">
    <source>
        <dbReference type="EMBL" id="NGO08358.1"/>
    </source>
</evidence>
<keyword evidence="2" id="KW-1185">Reference proteome</keyword>
<dbReference type="EMBL" id="JAAKZY010000029">
    <property type="protein sequence ID" value="NGO08358.1"/>
    <property type="molecule type" value="Genomic_DNA"/>
</dbReference>
<accession>A0A6G4V2R3</accession>
<dbReference type="Proteomes" id="UP000472335">
    <property type="component" value="Unassembled WGS sequence"/>
</dbReference>
<proteinExistence type="predicted"/>
<reference evidence="1 2" key="1">
    <citation type="submission" date="2020-02" db="EMBL/GenBank/DDBJ databases">
        <title>Whole-genome analyses of novel actinobacteria.</title>
        <authorList>
            <person name="Sahin N."/>
            <person name="Gencbay T."/>
        </authorList>
    </citation>
    <scope>NUCLEOTIDE SEQUENCE [LARGE SCALE GENOMIC DNA]</scope>
    <source>
        <strain evidence="1 2">HC44</strain>
    </source>
</reference>
<name>A0A6G4V2R3_9ACTN</name>
<sequence length="152" mass="16271">MSVQGAEGLSVDTAASKDTKAVIENNKTLAAAAANVCGSGYTISTGAWRLPTQTSVYGTLYTWTNGTTTGSRIYDKPICAVFFNDSGYTRYMGVRLSSNYTADPDKEDFGAYSTYAGPVYQKRGYCGTAYAYMENSNGKVMVDALRTVGTCN</sequence>
<dbReference type="AlphaFoldDB" id="A0A6G4V2R3"/>
<comment type="caution">
    <text evidence="1">The sequence shown here is derived from an EMBL/GenBank/DDBJ whole genome shotgun (WGS) entry which is preliminary data.</text>
</comment>
<gene>
    <name evidence="1" type="ORF">G5C60_12170</name>
</gene>
<protein>
    <submittedName>
        <fullName evidence="1">Uncharacterized protein</fullName>
    </submittedName>
</protein>
<evidence type="ECO:0000313" key="2">
    <source>
        <dbReference type="Proteomes" id="UP000472335"/>
    </source>
</evidence>